<proteinExistence type="predicted"/>
<evidence type="ECO:0000256" key="1">
    <source>
        <dbReference type="SAM" id="MobiDB-lite"/>
    </source>
</evidence>
<comment type="caution">
    <text evidence="2">The sequence shown here is derived from an EMBL/GenBank/DDBJ whole genome shotgun (WGS) entry which is preliminary data.</text>
</comment>
<gene>
    <name evidence="2" type="ORF">QR680_014270</name>
</gene>
<dbReference type="EMBL" id="JAUCMV010000002">
    <property type="protein sequence ID" value="KAK0419693.1"/>
    <property type="molecule type" value="Genomic_DNA"/>
</dbReference>
<feature type="compositionally biased region" description="Polar residues" evidence="1">
    <location>
        <begin position="9"/>
        <end position="23"/>
    </location>
</feature>
<keyword evidence="3" id="KW-1185">Reference proteome</keyword>
<evidence type="ECO:0000313" key="2">
    <source>
        <dbReference type="EMBL" id="KAK0419693.1"/>
    </source>
</evidence>
<feature type="compositionally biased region" description="Basic and acidic residues" evidence="1">
    <location>
        <begin position="30"/>
        <end position="76"/>
    </location>
</feature>
<organism evidence="2 3">
    <name type="scientific">Steinernema hermaphroditum</name>
    <dbReference type="NCBI Taxonomy" id="289476"/>
    <lineage>
        <taxon>Eukaryota</taxon>
        <taxon>Metazoa</taxon>
        <taxon>Ecdysozoa</taxon>
        <taxon>Nematoda</taxon>
        <taxon>Chromadorea</taxon>
        <taxon>Rhabditida</taxon>
        <taxon>Tylenchina</taxon>
        <taxon>Panagrolaimomorpha</taxon>
        <taxon>Strongyloidoidea</taxon>
        <taxon>Steinernematidae</taxon>
        <taxon>Steinernema</taxon>
    </lineage>
</organism>
<protein>
    <submittedName>
        <fullName evidence="2">Uncharacterized protein</fullName>
    </submittedName>
</protein>
<reference evidence="2" key="1">
    <citation type="submission" date="2023-06" db="EMBL/GenBank/DDBJ databases">
        <title>Genomic analysis of the entomopathogenic nematode Steinernema hermaphroditum.</title>
        <authorList>
            <person name="Schwarz E.M."/>
            <person name="Heppert J.K."/>
            <person name="Baniya A."/>
            <person name="Schwartz H.T."/>
            <person name="Tan C.-H."/>
            <person name="Antoshechkin I."/>
            <person name="Sternberg P.W."/>
            <person name="Goodrich-Blair H."/>
            <person name="Dillman A.R."/>
        </authorList>
    </citation>
    <scope>NUCLEOTIDE SEQUENCE</scope>
    <source>
        <strain evidence="2">PS9179</strain>
        <tissue evidence="2">Whole animal</tissue>
    </source>
</reference>
<dbReference type="Proteomes" id="UP001175271">
    <property type="component" value="Unassembled WGS sequence"/>
</dbReference>
<name>A0AA39I8B3_9BILA</name>
<sequence length="76" mass="8976">MSSKDKQVAQRNTQGCPAVSSSAHVAGESKSYEWKYDSEFREEERNKRGTDKDGNQWDWRQKDQRHKSEGWIRKKS</sequence>
<feature type="region of interest" description="Disordered" evidence="1">
    <location>
        <begin position="1"/>
        <end position="76"/>
    </location>
</feature>
<dbReference type="AlphaFoldDB" id="A0AA39I8B3"/>
<evidence type="ECO:0000313" key="3">
    <source>
        <dbReference type="Proteomes" id="UP001175271"/>
    </source>
</evidence>
<accession>A0AA39I8B3</accession>